<dbReference type="Gene3D" id="3.40.605.10">
    <property type="entry name" value="Aldehyde Dehydrogenase, Chain A, domain 1"/>
    <property type="match status" value="1"/>
</dbReference>
<dbReference type="GO" id="GO:0004029">
    <property type="term" value="F:aldehyde dehydrogenase (NAD+) activity"/>
    <property type="evidence" value="ECO:0007669"/>
    <property type="project" value="UniProtKB-EC"/>
</dbReference>
<name>A0A833N3S0_9HYPH</name>
<dbReference type="InterPro" id="IPR015590">
    <property type="entry name" value="Aldehyde_DH_dom"/>
</dbReference>
<feature type="domain" description="Aldehyde dehydrogenase" evidence="5">
    <location>
        <begin position="12"/>
        <end position="474"/>
    </location>
</feature>
<dbReference type="Gene3D" id="3.40.309.10">
    <property type="entry name" value="Aldehyde Dehydrogenase, Chain A, domain 2"/>
    <property type="match status" value="1"/>
</dbReference>
<evidence type="ECO:0000259" key="5">
    <source>
        <dbReference type="Pfam" id="PF00171"/>
    </source>
</evidence>
<dbReference type="EMBL" id="WEKV01000006">
    <property type="protein sequence ID" value="KAB7786727.1"/>
    <property type="molecule type" value="Genomic_DNA"/>
</dbReference>
<evidence type="ECO:0000313" key="6">
    <source>
        <dbReference type="EMBL" id="KAB7786727.1"/>
    </source>
</evidence>
<proteinExistence type="inferred from homology"/>
<dbReference type="RefSeq" id="WP_152276243.1">
    <property type="nucleotide sequence ID" value="NZ_WEKV01000006.1"/>
</dbReference>
<evidence type="ECO:0000256" key="3">
    <source>
        <dbReference type="PROSITE-ProRule" id="PRU10007"/>
    </source>
</evidence>
<gene>
    <name evidence="6" type="ORF">F8B43_1081</name>
</gene>
<dbReference type="Proteomes" id="UP000469949">
    <property type="component" value="Unassembled WGS sequence"/>
</dbReference>
<dbReference type="FunFam" id="3.40.605.10:FF:000007">
    <property type="entry name" value="NAD/NADP-dependent betaine aldehyde dehydrogenase"/>
    <property type="match status" value="1"/>
</dbReference>
<evidence type="ECO:0000256" key="4">
    <source>
        <dbReference type="RuleBase" id="RU003345"/>
    </source>
</evidence>
<dbReference type="CDD" id="cd07109">
    <property type="entry name" value="ALDH_AAS00426"/>
    <property type="match status" value="1"/>
</dbReference>
<sequence>MSRSCNFIDGQWTASEGDATLNVYEPATGRVIGTIADSTAADVDRAVRAAREAFDQGAWGKTSALDRSRLLLRLGALILRDVERLAQIEARDTGKPASVARADIVALARYFEFYGAAADKLHGETIPYLDGYFVTVTHEPHGVTGHILPWNYPAQMFGRTLAPALAVGNATVLKPAEDACATALALVDLLEEAGFPRGAVNIVTGRGAVAGAALAAHPGVDFVSFTGSPEVGQIIQKLCADHFITCTLELGGKSPQIVFADADLDAAIPVIVKAIIQNSGQTCSAGSRILIERSAYDEVIGRLRQAFGTVRVGAPEMDLDCGPIITAKQQARVQGFIDRAIADGVPVLAQGVIAEEAPADGFYVRPTLFGPTPRDNLIAREEVFGPVLVALPFDDEADAVALANGTDYGLVAAVWTRDGARQMRLAKRVRTGQMFVNCYGAGAGIELPFGGSGKSGHGREKGFAALHDFSKTKTTVFNHG</sequence>
<evidence type="ECO:0000256" key="2">
    <source>
        <dbReference type="ARBA" id="ARBA00023002"/>
    </source>
</evidence>
<evidence type="ECO:0000256" key="1">
    <source>
        <dbReference type="ARBA" id="ARBA00009986"/>
    </source>
</evidence>
<feature type="active site" evidence="3">
    <location>
        <position position="249"/>
    </location>
</feature>
<keyword evidence="2 4" id="KW-0560">Oxidoreductase</keyword>
<organism evidence="6 7">
    <name type="scientific">Methylorubrum populi</name>
    <dbReference type="NCBI Taxonomy" id="223967"/>
    <lineage>
        <taxon>Bacteria</taxon>
        <taxon>Pseudomonadati</taxon>
        <taxon>Pseudomonadota</taxon>
        <taxon>Alphaproteobacteria</taxon>
        <taxon>Hyphomicrobiales</taxon>
        <taxon>Methylobacteriaceae</taxon>
        <taxon>Methylorubrum</taxon>
    </lineage>
</organism>
<comment type="caution">
    <text evidence="6">The sequence shown here is derived from an EMBL/GenBank/DDBJ whole genome shotgun (WGS) entry which is preliminary data.</text>
</comment>
<accession>A0A833N3S0</accession>
<comment type="similarity">
    <text evidence="1 4">Belongs to the aldehyde dehydrogenase family.</text>
</comment>
<dbReference type="InterPro" id="IPR016162">
    <property type="entry name" value="Ald_DH_N"/>
</dbReference>
<evidence type="ECO:0000313" key="7">
    <source>
        <dbReference type="Proteomes" id="UP000469949"/>
    </source>
</evidence>
<dbReference type="PANTHER" id="PTHR11699">
    <property type="entry name" value="ALDEHYDE DEHYDROGENASE-RELATED"/>
    <property type="match status" value="1"/>
</dbReference>
<dbReference type="InterPro" id="IPR016163">
    <property type="entry name" value="Ald_DH_C"/>
</dbReference>
<dbReference type="Pfam" id="PF00171">
    <property type="entry name" value="Aldedh"/>
    <property type="match status" value="1"/>
</dbReference>
<reference evidence="6 7" key="1">
    <citation type="submission" date="2019-10" db="EMBL/GenBank/DDBJ databases">
        <title>Draft Genome Sequence of the Caffeine Degrading Methylotroph Methylorubrum populi PINKEL.</title>
        <authorList>
            <person name="Dawson S.C."/>
            <person name="Zhang X."/>
            <person name="Wright M.E."/>
            <person name="Sharma G."/>
            <person name="Langner J.T."/>
            <person name="Ditty J.L."/>
            <person name="Subuyuj G.A."/>
        </authorList>
    </citation>
    <scope>NUCLEOTIDE SEQUENCE [LARGE SCALE GENOMIC DNA]</scope>
    <source>
        <strain evidence="6 7">Pinkel</strain>
    </source>
</reference>
<protein>
    <submittedName>
        <fullName evidence="6">Aldehyde dehydrogenase</fullName>
        <ecNumber evidence="6">1.2.1.3</ecNumber>
    </submittedName>
</protein>
<dbReference type="InterPro" id="IPR016161">
    <property type="entry name" value="Ald_DH/histidinol_DH"/>
</dbReference>
<dbReference type="EC" id="1.2.1.3" evidence="6"/>
<dbReference type="AlphaFoldDB" id="A0A833N3S0"/>
<dbReference type="InterPro" id="IPR029510">
    <property type="entry name" value="Ald_DH_CS_GLU"/>
</dbReference>
<dbReference type="PROSITE" id="PS00687">
    <property type="entry name" value="ALDEHYDE_DEHYDR_GLU"/>
    <property type="match status" value="1"/>
</dbReference>
<dbReference type="SUPFAM" id="SSF53720">
    <property type="entry name" value="ALDH-like"/>
    <property type="match status" value="1"/>
</dbReference>